<feature type="compositionally biased region" description="Low complexity" evidence="6">
    <location>
        <begin position="800"/>
        <end position="809"/>
    </location>
</feature>
<feature type="compositionally biased region" description="Pro residues" evidence="6">
    <location>
        <begin position="978"/>
        <end position="988"/>
    </location>
</feature>
<feature type="compositionally biased region" description="Basic residues" evidence="6">
    <location>
        <begin position="842"/>
        <end position="851"/>
    </location>
</feature>
<dbReference type="EMBL" id="SRPS01000135">
    <property type="protein sequence ID" value="KAG5966459.1"/>
    <property type="molecule type" value="Genomic_DNA"/>
</dbReference>
<feature type="compositionally biased region" description="Low complexity" evidence="6">
    <location>
        <begin position="17"/>
        <end position="34"/>
    </location>
</feature>
<feature type="compositionally biased region" description="Polar residues" evidence="6">
    <location>
        <begin position="1"/>
        <end position="11"/>
    </location>
</feature>
<evidence type="ECO:0000256" key="6">
    <source>
        <dbReference type="SAM" id="MobiDB-lite"/>
    </source>
</evidence>
<dbReference type="PANTHER" id="PTHR31845:SF39">
    <property type="entry name" value="TRANSCRIPTION FACTOR PBCR-RELATED"/>
    <property type="match status" value="1"/>
</dbReference>
<feature type="region of interest" description="Disordered" evidence="6">
    <location>
        <begin position="800"/>
        <end position="989"/>
    </location>
</feature>
<dbReference type="CDD" id="cd12148">
    <property type="entry name" value="fungal_TF_MHR"/>
    <property type="match status" value="1"/>
</dbReference>
<organism evidence="8 9">
    <name type="scientific">Claviceps arundinis</name>
    <dbReference type="NCBI Taxonomy" id="1623583"/>
    <lineage>
        <taxon>Eukaryota</taxon>
        <taxon>Fungi</taxon>
        <taxon>Dikarya</taxon>
        <taxon>Ascomycota</taxon>
        <taxon>Pezizomycotina</taxon>
        <taxon>Sordariomycetes</taxon>
        <taxon>Hypocreomycetidae</taxon>
        <taxon>Hypocreales</taxon>
        <taxon>Clavicipitaceae</taxon>
        <taxon>Claviceps</taxon>
    </lineage>
</organism>
<keyword evidence="3" id="KW-0238">DNA-binding</keyword>
<evidence type="ECO:0000256" key="1">
    <source>
        <dbReference type="ARBA" id="ARBA00004123"/>
    </source>
</evidence>
<accession>A0A9P7MQP5</accession>
<feature type="compositionally biased region" description="Polar residues" evidence="6">
    <location>
        <begin position="881"/>
        <end position="895"/>
    </location>
</feature>
<dbReference type="Proteomes" id="UP000784919">
    <property type="component" value="Unassembled WGS sequence"/>
</dbReference>
<feature type="compositionally biased region" description="Polar residues" evidence="6">
    <location>
        <begin position="203"/>
        <end position="217"/>
    </location>
</feature>
<feature type="compositionally biased region" description="Low complexity" evidence="6">
    <location>
        <begin position="852"/>
        <end position="863"/>
    </location>
</feature>
<feature type="compositionally biased region" description="Pro residues" evidence="6">
    <location>
        <begin position="953"/>
        <end position="968"/>
    </location>
</feature>
<dbReference type="GO" id="GO:0000976">
    <property type="term" value="F:transcription cis-regulatory region binding"/>
    <property type="evidence" value="ECO:0007669"/>
    <property type="project" value="TreeGrafter"/>
</dbReference>
<dbReference type="SUPFAM" id="SSF57701">
    <property type="entry name" value="Zn2/Cys6 DNA-binding domain"/>
    <property type="match status" value="1"/>
</dbReference>
<feature type="region of interest" description="Disordered" evidence="6">
    <location>
        <begin position="1"/>
        <end position="92"/>
    </location>
</feature>
<comment type="subcellular location">
    <subcellularLocation>
        <location evidence="1">Nucleus</location>
    </subcellularLocation>
</comment>
<dbReference type="AlphaFoldDB" id="A0A9P7MQP5"/>
<name>A0A9P7MQP5_9HYPO</name>
<reference evidence="8" key="1">
    <citation type="journal article" date="2020" name="bioRxiv">
        <title>Whole genome comparisons of ergot fungi reveals the divergence and evolution of species within the genus Claviceps are the result of varying mechanisms driving genome evolution and host range expansion.</title>
        <authorList>
            <person name="Wyka S.A."/>
            <person name="Mondo S.J."/>
            <person name="Liu M."/>
            <person name="Dettman J."/>
            <person name="Nalam V."/>
            <person name="Broders K.D."/>
        </authorList>
    </citation>
    <scope>NUCLEOTIDE SEQUENCE</scope>
    <source>
        <strain evidence="8">CCC 1102</strain>
    </source>
</reference>
<dbReference type="GO" id="GO:0000981">
    <property type="term" value="F:DNA-binding transcription factor activity, RNA polymerase II-specific"/>
    <property type="evidence" value="ECO:0007669"/>
    <property type="project" value="InterPro"/>
</dbReference>
<evidence type="ECO:0000256" key="4">
    <source>
        <dbReference type="ARBA" id="ARBA00023163"/>
    </source>
</evidence>
<dbReference type="GO" id="GO:0008270">
    <property type="term" value="F:zinc ion binding"/>
    <property type="evidence" value="ECO:0007669"/>
    <property type="project" value="InterPro"/>
</dbReference>
<evidence type="ECO:0000256" key="2">
    <source>
        <dbReference type="ARBA" id="ARBA00023015"/>
    </source>
</evidence>
<gene>
    <name evidence="8" type="ORF">E4U56_001285</name>
</gene>
<evidence type="ECO:0000313" key="9">
    <source>
        <dbReference type="Proteomes" id="UP000784919"/>
    </source>
</evidence>
<feature type="region of interest" description="Disordered" evidence="6">
    <location>
        <begin position="190"/>
        <end position="296"/>
    </location>
</feature>
<evidence type="ECO:0000259" key="7">
    <source>
        <dbReference type="PROSITE" id="PS50048"/>
    </source>
</evidence>
<dbReference type="Gene3D" id="4.10.240.10">
    <property type="entry name" value="Zn(2)-C6 fungal-type DNA-binding domain"/>
    <property type="match status" value="1"/>
</dbReference>
<comment type="caution">
    <text evidence="8">The sequence shown here is derived from an EMBL/GenBank/DDBJ whole genome shotgun (WGS) entry which is preliminary data.</text>
</comment>
<feature type="domain" description="Zn(2)-C6 fungal-type" evidence="7">
    <location>
        <begin position="110"/>
        <end position="148"/>
    </location>
</feature>
<evidence type="ECO:0000313" key="8">
    <source>
        <dbReference type="EMBL" id="KAG5966459.1"/>
    </source>
</evidence>
<keyword evidence="5" id="KW-0539">Nucleus</keyword>
<dbReference type="InterPro" id="IPR051089">
    <property type="entry name" value="prtT"/>
</dbReference>
<evidence type="ECO:0000256" key="3">
    <source>
        <dbReference type="ARBA" id="ARBA00023125"/>
    </source>
</evidence>
<evidence type="ECO:0000256" key="5">
    <source>
        <dbReference type="ARBA" id="ARBA00023242"/>
    </source>
</evidence>
<dbReference type="SMART" id="SM00066">
    <property type="entry name" value="GAL4"/>
    <property type="match status" value="1"/>
</dbReference>
<feature type="compositionally biased region" description="Basic and acidic residues" evidence="6">
    <location>
        <begin position="72"/>
        <end position="86"/>
    </location>
</feature>
<keyword evidence="2" id="KW-0805">Transcription regulation</keyword>
<dbReference type="PROSITE" id="PS50048">
    <property type="entry name" value="ZN2_CY6_FUNGAL_2"/>
    <property type="match status" value="1"/>
</dbReference>
<dbReference type="InterPro" id="IPR036864">
    <property type="entry name" value="Zn2-C6_fun-type_DNA-bd_sf"/>
</dbReference>
<dbReference type="GO" id="GO:0005634">
    <property type="term" value="C:nucleus"/>
    <property type="evidence" value="ECO:0007669"/>
    <property type="project" value="UniProtKB-SubCell"/>
</dbReference>
<dbReference type="PANTHER" id="PTHR31845">
    <property type="entry name" value="FINGER DOMAIN PROTEIN, PUTATIVE-RELATED"/>
    <property type="match status" value="1"/>
</dbReference>
<feature type="compositionally biased region" description="Low complexity" evidence="6">
    <location>
        <begin position="829"/>
        <end position="841"/>
    </location>
</feature>
<dbReference type="OrthoDB" id="8062037at2759"/>
<feature type="compositionally biased region" description="Low complexity" evidence="6">
    <location>
        <begin position="234"/>
        <end position="244"/>
    </location>
</feature>
<dbReference type="InterPro" id="IPR001138">
    <property type="entry name" value="Zn2Cys6_DnaBD"/>
</dbReference>
<dbReference type="CDD" id="cd00067">
    <property type="entry name" value="GAL4"/>
    <property type="match status" value="1"/>
</dbReference>
<protein>
    <recommendedName>
        <fullName evidence="7">Zn(2)-C6 fungal-type domain-containing protein</fullName>
    </recommendedName>
</protein>
<keyword evidence="4" id="KW-0804">Transcription</keyword>
<sequence>MDLDPSSQSTKRAVRASSLSSTSTSTSRSSTSTSDGLEESGAAAPHDGGDGSDSPAMSRNRDSSHQQQPQKHGYERERERQHDTGHDAAAAAATAAAAAAAEAHAKKLRACEACRALKVRCEPDPDPNPSDDNAPCKRCKKAGRKCVVTVPTRKRQKKTDSRVSELERKIDALTASLQARGAVPIMAATATATPNGQRPAKMASSSSEALPGLSNTSELRHTRGATASPRPQQSHTPRPSSHRSSVFDHPPDAATGQKRKATSDYIDGCMDDSKAGSPATGGRASQWPSPSPGRAGQRCDIIDRGIISTETAAALFQRYKQHMLPHLPAVVFPPTMSVMELRRSKPYLFLAVMAAASSENLAVQQMLQKELLELFAEKIIIVGEKNLELVQALQVAVIWYWPPDHFEELKFYQLVHMAAIMALDIGLGKKKASPSSAAAWSCPSSPSPLPNNCGGGSAMSMGGTWREQLPRRQPPPDPTSLECRRAWLTCHFLAANTAMSLHRPHLIRWTPFMTESLKLLRSCSAPGAVGTDPYFCHLVWTHRMAEDIGVQLSMDDADAGVRIVDEATQRTLRGLEGELERYIGTVPADMMQPSLKMGFCILNLYMHELVLHSDGCTETAQSQQSFSNNANNIVQDAIASSDGMSSNASHMSTTPCSYTSNPSPYTNNTAATPAQREAFSAAHINALTACLTAIDSTFQTFLAMDVLSIRCLPVFTFVRIAYAVVILMKMYFSASNPTSELGQVIHRDRIRVAHYLEALLEKFNATAADEKCRPASKFLLVLVMLRTWFLKHGKGEASAAAAGATPATARQHETPPQPQQHPEQEDPQKQQYQQEYQQYQQHLRHHQHQQKRQQQQQQQQQQRQYHHSPQDPPRKHYPQHRYQSQRSSSPASATTPLRVLSEVATGRDPTPRPSTFCPPPPLPPHLLGSLSPSKTTPYFQASPPYYQASPPLSDIPPPPPPPPLPPPQQQQQQWIAQPPDPGPGPVPFPDMTIGFPAGFDFEALGVPLDGSGEMYGGGAKMVLNDPLFSDMFQGLPDPTFFEF</sequence>
<proteinExistence type="predicted"/>